<evidence type="ECO:0000256" key="6">
    <source>
        <dbReference type="RuleBase" id="RU003943"/>
    </source>
</evidence>
<keyword evidence="9" id="KW-1185">Reference proteome</keyword>
<dbReference type="Gene3D" id="1.10.3470.10">
    <property type="entry name" value="ABC transporter involved in vitamin B12 uptake, BtuC"/>
    <property type="match status" value="1"/>
</dbReference>
<dbReference type="InterPro" id="IPR037294">
    <property type="entry name" value="ABC_BtuC-like"/>
</dbReference>
<evidence type="ECO:0000313" key="8">
    <source>
        <dbReference type="EMBL" id="MDI2099065.1"/>
    </source>
</evidence>
<feature type="transmembrane region" description="Helical" evidence="7">
    <location>
        <begin position="213"/>
        <end position="232"/>
    </location>
</feature>
<name>A0AAW6T5G4_9MICO</name>
<feature type="transmembrane region" description="Helical" evidence="7">
    <location>
        <begin position="83"/>
        <end position="102"/>
    </location>
</feature>
<dbReference type="EMBL" id="JASATX010000003">
    <property type="protein sequence ID" value="MDI2099065.1"/>
    <property type="molecule type" value="Genomic_DNA"/>
</dbReference>
<dbReference type="AlphaFoldDB" id="A0AAW6T5G4"/>
<feature type="transmembrane region" description="Helical" evidence="7">
    <location>
        <begin position="114"/>
        <end position="144"/>
    </location>
</feature>
<accession>A0AAW6T5G4</accession>
<dbReference type="PANTHER" id="PTHR30477:SF21">
    <property type="entry name" value="ABC-3 PROTEIN"/>
    <property type="match status" value="1"/>
</dbReference>
<keyword evidence="5 7" id="KW-0472">Membrane</keyword>
<evidence type="ECO:0000256" key="1">
    <source>
        <dbReference type="ARBA" id="ARBA00004141"/>
    </source>
</evidence>
<sequence length="287" mass="28992">MSYLEAAAIEALLVGALAGLVGVLVVLRRRAFFATALTHSTFPGAVVAVVVGVPPALGAGVFSLALVALMTTLASVRRLGGQVASGVVLTSGFALGALLQALNPQLPIQLESFLVGSILTVSGLDLALAAAMLVLALVVVAVAGKELLFASFDAPAYRAAGYRPWIAELLTLVLIAGTVVVAMPAVGSILAIALIVGPAATVQLFARSAVGMALGAPLLGAAVGLTGLWLSVSFGVSAGGTITLLAAAIYVLAQLVTRQSTSARRRRQALEERARLGLGAARLRLRA</sequence>
<protein>
    <submittedName>
        <fullName evidence="8">Metal ABC transporter permease</fullName>
    </submittedName>
</protein>
<feature type="transmembrane region" description="Helical" evidence="7">
    <location>
        <begin position="238"/>
        <end position="257"/>
    </location>
</feature>
<keyword evidence="6" id="KW-0813">Transport</keyword>
<comment type="subcellular location">
    <subcellularLocation>
        <location evidence="6">Cell membrane</location>
        <topology evidence="6">Multi-pass membrane protein</topology>
    </subcellularLocation>
    <subcellularLocation>
        <location evidence="1">Membrane</location>
        <topology evidence="1">Multi-pass membrane protein</topology>
    </subcellularLocation>
</comment>
<comment type="similarity">
    <text evidence="2 6">Belongs to the ABC-3 integral membrane protein family.</text>
</comment>
<evidence type="ECO:0000256" key="4">
    <source>
        <dbReference type="ARBA" id="ARBA00022989"/>
    </source>
</evidence>
<dbReference type="RefSeq" id="WP_281488849.1">
    <property type="nucleotide sequence ID" value="NZ_JASATX010000003.1"/>
</dbReference>
<dbReference type="GO" id="GO:0043190">
    <property type="term" value="C:ATP-binding cassette (ABC) transporter complex"/>
    <property type="evidence" value="ECO:0007669"/>
    <property type="project" value="InterPro"/>
</dbReference>
<dbReference type="GO" id="GO:0055085">
    <property type="term" value="P:transmembrane transport"/>
    <property type="evidence" value="ECO:0007669"/>
    <property type="project" value="InterPro"/>
</dbReference>
<comment type="caution">
    <text evidence="8">The sequence shown here is derived from an EMBL/GenBank/DDBJ whole genome shotgun (WGS) entry which is preliminary data.</text>
</comment>
<proteinExistence type="inferred from homology"/>
<keyword evidence="4 7" id="KW-1133">Transmembrane helix</keyword>
<feature type="transmembrane region" description="Helical" evidence="7">
    <location>
        <begin position="6"/>
        <end position="27"/>
    </location>
</feature>
<dbReference type="PANTHER" id="PTHR30477">
    <property type="entry name" value="ABC-TRANSPORTER METAL-BINDING PROTEIN"/>
    <property type="match status" value="1"/>
</dbReference>
<evidence type="ECO:0000256" key="7">
    <source>
        <dbReference type="SAM" id="Phobius"/>
    </source>
</evidence>
<dbReference type="Pfam" id="PF00950">
    <property type="entry name" value="ABC-3"/>
    <property type="match status" value="1"/>
</dbReference>
<evidence type="ECO:0000256" key="3">
    <source>
        <dbReference type="ARBA" id="ARBA00022692"/>
    </source>
</evidence>
<reference evidence="8 9" key="1">
    <citation type="submission" date="2023-04" db="EMBL/GenBank/DDBJ databases">
        <title>Klugiella caeni sp. nov. isolated from the sludge of biochemical tank.</title>
        <authorList>
            <person name="Geng K."/>
        </authorList>
    </citation>
    <scope>NUCLEOTIDE SEQUENCE [LARGE SCALE GENOMIC DNA]</scope>
    <source>
        <strain evidence="8 9">YN-L-19</strain>
    </source>
</reference>
<feature type="transmembrane region" description="Helical" evidence="7">
    <location>
        <begin position="57"/>
        <end position="76"/>
    </location>
</feature>
<keyword evidence="3 6" id="KW-0812">Transmembrane</keyword>
<dbReference type="InterPro" id="IPR001626">
    <property type="entry name" value="ABC_TroCD"/>
</dbReference>
<evidence type="ECO:0000313" key="9">
    <source>
        <dbReference type="Proteomes" id="UP001321506"/>
    </source>
</evidence>
<dbReference type="SUPFAM" id="SSF81345">
    <property type="entry name" value="ABC transporter involved in vitamin B12 uptake, BtuC"/>
    <property type="match status" value="1"/>
</dbReference>
<dbReference type="Proteomes" id="UP001321506">
    <property type="component" value="Unassembled WGS sequence"/>
</dbReference>
<evidence type="ECO:0000256" key="5">
    <source>
        <dbReference type="ARBA" id="ARBA00023136"/>
    </source>
</evidence>
<evidence type="ECO:0000256" key="2">
    <source>
        <dbReference type="ARBA" id="ARBA00008034"/>
    </source>
</evidence>
<gene>
    <name evidence="8" type="ORF">QF206_08840</name>
</gene>
<organism evidence="8 9">
    <name type="scientific">Ruicaihuangia caeni</name>
    <dbReference type="NCBI Taxonomy" id="3042517"/>
    <lineage>
        <taxon>Bacteria</taxon>
        <taxon>Bacillati</taxon>
        <taxon>Actinomycetota</taxon>
        <taxon>Actinomycetes</taxon>
        <taxon>Micrococcales</taxon>
        <taxon>Microbacteriaceae</taxon>
        <taxon>Ruicaihuangia</taxon>
    </lineage>
</organism>